<protein>
    <submittedName>
        <fullName evidence="1">Uncharacterized protein</fullName>
    </submittedName>
</protein>
<accession>A0A8X7WJI3</accession>
<keyword evidence="2" id="KW-1185">Reference proteome</keyword>
<reference evidence="1 2" key="1">
    <citation type="submission" date="2020-02" db="EMBL/GenBank/DDBJ databases">
        <authorList>
            <person name="Ma Q."/>
            <person name="Huang Y."/>
            <person name="Song X."/>
            <person name="Pei D."/>
        </authorList>
    </citation>
    <scope>NUCLEOTIDE SEQUENCE [LARGE SCALE GENOMIC DNA]</scope>
    <source>
        <strain evidence="1">Sxm20200214</strain>
        <tissue evidence="1">Leaf</tissue>
    </source>
</reference>
<proteinExistence type="predicted"/>
<dbReference type="AlphaFoldDB" id="A0A8X7WJI3"/>
<sequence>MIDEVMIKEEREDSISEILRYIHIALLCIDVNPETRLSLDEVLHWFSCVSTPLPEPRIGNQSLLEDETIGYRSLKEEEANWLLSPSPGYGSPMSPVSPR</sequence>
<dbReference type="OrthoDB" id="998752at2759"/>
<comment type="caution">
    <text evidence="1">The sequence shown here is derived from an EMBL/GenBank/DDBJ whole genome shotgun (WGS) entry which is preliminary data.</text>
</comment>
<evidence type="ECO:0000313" key="1">
    <source>
        <dbReference type="EMBL" id="KAG2330512.1"/>
    </source>
</evidence>
<dbReference type="Proteomes" id="UP000886595">
    <property type="component" value="Unassembled WGS sequence"/>
</dbReference>
<gene>
    <name evidence="1" type="ORF">Bca52824_001692</name>
</gene>
<name>A0A8X7WJI3_BRACI</name>
<organism evidence="1 2">
    <name type="scientific">Brassica carinata</name>
    <name type="common">Ethiopian mustard</name>
    <name type="synonym">Abyssinian cabbage</name>
    <dbReference type="NCBI Taxonomy" id="52824"/>
    <lineage>
        <taxon>Eukaryota</taxon>
        <taxon>Viridiplantae</taxon>
        <taxon>Streptophyta</taxon>
        <taxon>Embryophyta</taxon>
        <taxon>Tracheophyta</taxon>
        <taxon>Spermatophyta</taxon>
        <taxon>Magnoliopsida</taxon>
        <taxon>eudicotyledons</taxon>
        <taxon>Gunneridae</taxon>
        <taxon>Pentapetalae</taxon>
        <taxon>rosids</taxon>
        <taxon>malvids</taxon>
        <taxon>Brassicales</taxon>
        <taxon>Brassicaceae</taxon>
        <taxon>Brassiceae</taxon>
        <taxon>Brassica</taxon>
    </lineage>
</organism>
<dbReference type="EMBL" id="JAAMPC010000001">
    <property type="protein sequence ID" value="KAG2330512.1"/>
    <property type="molecule type" value="Genomic_DNA"/>
</dbReference>
<evidence type="ECO:0000313" key="2">
    <source>
        <dbReference type="Proteomes" id="UP000886595"/>
    </source>
</evidence>